<name>A0A0L6VSR2_9BASI</name>
<dbReference type="OrthoDB" id="5582182at2759"/>
<feature type="non-terminal residue" evidence="2">
    <location>
        <position position="130"/>
    </location>
</feature>
<gene>
    <name evidence="2" type="ORF">VP01_11076g1</name>
</gene>
<feature type="region of interest" description="Disordered" evidence="1">
    <location>
        <begin position="92"/>
        <end position="130"/>
    </location>
</feature>
<protein>
    <submittedName>
        <fullName evidence="2">Uncharacterized protein</fullName>
    </submittedName>
</protein>
<feature type="non-terminal residue" evidence="2">
    <location>
        <position position="1"/>
    </location>
</feature>
<evidence type="ECO:0000313" key="3">
    <source>
        <dbReference type="Proteomes" id="UP000037035"/>
    </source>
</evidence>
<accession>A0A0L6VSR2</accession>
<sequence>TPWIKFSTLRQLLGGANPRQLSKLSHPLTLTILQTLQSRIDWNDAASTFHFQKGLPSCITDQLALTGQRLKKLQKLIDQTIELNNCYHNKIRSNKKANSTQSTSKNEDALKYKKKFPAKPFTPSASTLAP</sequence>
<proteinExistence type="predicted"/>
<dbReference type="AlphaFoldDB" id="A0A0L6VSR2"/>
<dbReference type="EMBL" id="LAVV01001195">
    <property type="protein sequence ID" value="KNZ63741.1"/>
    <property type="molecule type" value="Genomic_DNA"/>
</dbReference>
<dbReference type="Proteomes" id="UP000037035">
    <property type="component" value="Unassembled WGS sequence"/>
</dbReference>
<evidence type="ECO:0000256" key="1">
    <source>
        <dbReference type="SAM" id="MobiDB-lite"/>
    </source>
</evidence>
<dbReference type="VEuPathDB" id="FungiDB:VP01_11076g1"/>
<reference evidence="2 3" key="1">
    <citation type="submission" date="2015-08" db="EMBL/GenBank/DDBJ databases">
        <title>Next Generation Sequencing and Analysis of the Genome of Puccinia sorghi L Schw, the Causal Agent of Maize Common Rust.</title>
        <authorList>
            <person name="Rochi L."/>
            <person name="Burguener G."/>
            <person name="Darino M."/>
            <person name="Turjanski A."/>
            <person name="Kreff E."/>
            <person name="Dieguez M.J."/>
            <person name="Sacco F."/>
        </authorList>
    </citation>
    <scope>NUCLEOTIDE SEQUENCE [LARGE SCALE GENOMIC DNA]</scope>
    <source>
        <strain evidence="2 3">RO10H11247</strain>
    </source>
</reference>
<comment type="caution">
    <text evidence="2">The sequence shown here is derived from an EMBL/GenBank/DDBJ whole genome shotgun (WGS) entry which is preliminary data.</text>
</comment>
<evidence type="ECO:0000313" key="2">
    <source>
        <dbReference type="EMBL" id="KNZ63741.1"/>
    </source>
</evidence>
<organism evidence="2 3">
    <name type="scientific">Puccinia sorghi</name>
    <dbReference type="NCBI Taxonomy" id="27349"/>
    <lineage>
        <taxon>Eukaryota</taxon>
        <taxon>Fungi</taxon>
        <taxon>Dikarya</taxon>
        <taxon>Basidiomycota</taxon>
        <taxon>Pucciniomycotina</taxon>
        <taxon>Pucciniomycetes</taxon>
        <taxon>Pucciniales</taxon>
        <taxon>Pucciniaceae</taxon>
        <taxon>Puccinia</taxon>
    </lineage>
</organism>
<keyword evidence="3" id="KW-1185">Reference proteome</keyword>